<dbReference type="InterPro" id="IPR036396">
    <property type="entry name" value="Cyt_P450_sf"/>
</dbReference>
<evidence type="ECO:0000256" key="14">
    <source>
        <dbReference type="PIRSR" id="PIRSR602401-1"/>
    </source>
</evidence>
<keyword evidence="16" id="KW-1133">Transmembrane helix</keyword>
<keyword evidence="8" id="KW-0256">Endoplasmic reticulum</keyword>
<evidence type="ECO:0000256" key="8">
    <source>
        <dbReference type="ARBA" id="ARBA00022824"/>
    </source>
</evidence>
<dbReference type="GO" id="GO:0020037">
    <property type="term" value="F:heme binding"/>
    <property type="evidence" value="ECO:0007669"/>
    <property type="project" value="InterPro"/>
</dbReference>
<dbReference type="PANTHER" id="PTHR24291:SF189">
    <property type="entry name" value="CYTOCHROME P450 4C3-RELATED"/>
    <property type="match status" value="1"/>
</dbReference>
<comment type="function">
    <text evidence="2">May be involved in the metabolism of insect hormones and in the breakdown of synthetic insecticides.</text>
</comment>
<sequence length="517" mass="60526">MPSYNMFHYSLFNTMLFKSFMLICFTIAIIYFFCNWCQKIFFIKRLNLPESKAMPLLGTSYIFLYGIFGGVLNVVNKMAENPSPFKLHLAHNVLIGIYEPDQVKIVLRSKNCLDKSIIYKYAEPLFGTGLLTAPVHIWTRSRRMIAPIFNAYMLKQFFEVFVKEALVLNEELEQIAQNNNKIVFLKYVTKCVLKITCDTMDIKMETNIFHQFMKAIKRLKEIARYRFWKIYLHPNIIFNLTAMGREQKKILNFMQAVVDKMIQQRINHSNTVKYNDNTTDCSSLDMLIASCHIEKFTRKEICDNIITLIIVGNDSITFTTHLVVFMLANFPEIQEKVYKEMLDIYGMETPNTTPVKYDDIQRMHYLDCVIKETLRIFPTVPLIGRKLMEDLKIGDHILPKGTDVVIPIIHLHRNKKYWPNPLTFNPDRFLPDKIKDRPSYYYIPFSDGPRNCIGINYGMIVIKVILATLVRAFIFKVDKSIDIKDIQLNTYIILSTIKPLEVKIEKRNLQQNSVKIC</sequence>
<dbReference type="GO" id="GO:0005506">
    <property type="term" value="F:iron ion binding"/>
    <property type="evidence" value="ECO:0007669"/>
    <property type="project" value="InterPro"/>
</dbReference>
<dbReference type="Pfam" id="PF00067">
    <property type="entry name" value="p450"/>
    <property type="match status" value="1"/>
</dbReference>
<dbReference type="GeneID" id="105432253"/>
<evidence type="ECO:0000256" key="7">
    <source>
        <dbReference type="ARBA" id="ARBA00022723"/>
    </source>
</evidence>
<dbReference type="Gene3D" id="1.10.630.10">
    <property type="entry name" value="Cytochrome P450"/>
    <property type="match status" value="1"/>
</dbReference>
<dbReference type="InterPro" id="IPR017972">
    <property type="entry name" value="Cyt_P450_CS"/>
</dbReference>
<dbReference type="PRINTS" id="PR00463">
    <property type="entry name" value="EP450I"/>
</dbReference>
<evidence type="ECO:0000313" key="17">
    <source>
        <dbReference type="Proteomes" id="UP000504615"/>
    </source>
</evidence>
<dbReference type="RefSeq" id="XP_011645275.2">
    <property type="nucleotide sequence ID" value="XM_011646973.2"/>
</dbReference>
<dbReference type="GO" id="GO:0004497">
    <property type="term" value="F:monooxygenase activity"/>
    <property type="evidence" value="ECO:0007669"/>
    <property type="project" value="UniProtKB-KW"/>
</dbReference>
<reference evidence="18" key="1">
    <citation type="submission" date="2025-08" db="UniProtKB">
        <authorList>
            <consortium name="RefSeq"/>
        </authorList>
    </citation>
    <scope>IDENTIFICATION</scope>
</reference>
<accession>A0A6I9WYU0</accession>
<dbReference type="Proteomes" id="UP000504615">
    <property type="component" value="Unplaced"/>
</dbReference>
<dbReference type="InterPro" id="IPR050196">
    <property type="entry name" value="Cytochrome_P450_Monoox"/>
</dbReference>
<keyword evidence="9" id="KW-0492">Microsome</keyword>
<gene>
    <name evidence="18" type="primary">LOC105432253</name>
</gene>
<evidence type="ECO:0000256" key="11">
    <source>
        <dbReference type="ARBA" id="ARBA00023004"/>
    </source>
</evidence>
<keyword evidence="17" id="KW-1185">Reference proteome</keyword>
<evidence type="ECO:0000256" key="13">
    <source>
        <dbReference type="ARBA" id="ARBA00023136"/>
    </source>
</evidence>
<evidence type="ECO:0000256" key="3">
    <source>
        <dbReference type="ARBA" id="ARBA00004174"/>
    </source>
</evidence>
<dbReference type="PANTHER" id="PTHR24291">
    <property type="entry name" value="CYTOCHROME P450 FAMILY 4"/>
    <property type="match status" value="1"/>
</dbReference>
<evidence type="ECO:0000313" key="18">
    <source>
        <dbReference type="RefSeq" id="XP_011645275.2"/>
    </source>
</evidence>
<keyword evidence="6 14" id="KW-0349">Heme</keyword>
<dbReference type="OrthoDB" id="7532262at2759"/>
<keyword evidence="11 14" id="KW-0408">Iron</keyword>
<feature type="transmembrane region" description="Helical" evidence="16">
    <location>
        <begin position="55"/>
        <end position="75"/>
    </location>
</feature>
<evidence type="ECO:0000256" key="6">
    <source>
        <dbReference type="ARBA" id="ARBA00022617"/>
    </source>
</evidence>
<keyword evidence="12 15" id="KW-0503">Monooxygenase</keyword>
<organism evidence="17 18">
    <name type="scientific">Pogonomyrmex barbatus</name>
    <name type="common">red harvester ant</name>
    <dbReference type="NCBI Taxonomy" id="144034"/>
    <lineage>
        <taxon>Eukaryota</taxon>
        <taxon>Metazoa</taxon>
        <taxon>Ecdysozoa</taxon>
        <taxon>Arthropoda</taxon>
        <taxon>Hexapoda</taxon>
        <taxon>Insecta</taxon>
        <taxon>Pterygota</taxon>
        <taxon>Neoptera</taxon>
        <taxon>Endopterygota</taxon>
        <taxon>Hymenoptera</taxon>
        <taxon>Apocrita</taxon>
        <taxon>Aculeata</taxon>
        <taxon>Formicoidea</taxon>
        <taxon>Formicidae</taxon>
        <taxon>Myrmicinae</taxon>
        <taxon>Pogonomyrmex</taxon>
    </lineage>
</organism>
<dbReference type="SUPFAM" id="SSF48264">
    <property type="entry name" value="Cytochrome P450"/>
    <property type="match status" value="1"/>
</dbReference>
<evidence type="ECO:0000256" key="12">
    <source>
        <dbReference type="ARBA" id="ARBA00023033"/>
    </source>
</evidence>
<keyword evidence="7 14" id="KW-0479">Metal-binding</keyword>
<evidence type="ECO:0000256" key="10">
    <source>
        <dbReference type="ARBA" id="ARBA00023002"/>
    </source>
</evidence>
<dbReference type="PROSITE" id="PS00086">
    <property type="entry name" value="CYTOCHROME_P450"/>
    <property type="match status" value="1"/>
</dbReference>
<evidence type="ECO:0000256" key="1">
    <source>
        <dbReference type="ARBA" id="ARBA00001971"/>
    </source>
</evidence>
<proteinExistence type="inferred from homology"/>
<evidence type="ECO:0000256" key="16">
    <source>
        <dbReference type="SAM" id="Phobius"/>
    </source>
</evidence>
<feature type="binding site" description="axial binding residue" evidence="14">
    <location>
        <position position="452"/>
    </location>
    <ligand>
        <name>heme</name>
        <dbReference type="ChEBI" id="CHEBI:30413"/>
    </ligand>
    <ligandPart>
        <name>Fe</name>
        <dbReference type="ChEBI" id="CHEBI:18248"/>
    </ligandPart>
</feature>
<dbReference type="PRINTS" id="PR00385">
    <property type="entry name" value="P450"/>
</dbReference>
<evidence type="ECO:0000256" key="4">
    <source>
        <dbReference type="ARBA" id="ARBA00004406"/>
    </source>
</evidence>
<dbReference type="InterPro" id="IPR002401">
    <property type="entry name" value="Cyt_P450_E_grp-I"/>
</dbReference>
<dbReference type="AlphaFoldDB" id="A0A6I9WYU0"/>
<feature type="transmembrane region" description="Helical" evidence="16">
    <location>
        <begin position="454"/>
        <end position="474"/>
    </location>
</feature>
<keyword evidence="10 15" id="KW-0560">Oxidoreductase</keyword>
<evidence type="ECO:0000256" key="9">
    <source>
        <dbReference type="ARBA" id="ARBA00022848"/>
    </source>
</evidence>
<comment type="similarity">
    <text evidence="5 15">Belongs to the cytochrome P450 family.</text>
</comment>
<dbReference type="GO" id="GO:0005789">
    <property type="term" value="C:endoplasmic reticulum membrane"/>
    <property type="evidence" value="ECO:0007669"/>
    <property type="project" value="UniProtKB-SubCell"/>
</dbReference>
<dbReference type="InterPro" id="IPR001128">
    <property type="entry name" value="Cyt_P450"/>
</dbReference>
<dbReference type="GO" id="GO:0016705">
    <property type="term" value="F:oxidoreductase activity, acting on paired donors, with incorporation or reduction of molecular oxygen"/>
    <property type="evidence" value="ECO:0007669"/>
    <property type="project" value="InterPro"/>
</dbReference>
<comment type="subcellular location">
    <subcellularLocation>
        <location evidence="4">Endoplasmic reticulum membrane</location>
        <topology evidence="4">Peripheral membrane protein</topology>
    </subcellularLocation>
    <subcellularLocation>
        <location evidence="3">Microsome membrane</location>
        <topology evidence="3">Peripheral membrane protein</topology>
    </subcellularLocation>
</comment>
<keyword evidence="13 16" id="KW-0472">Membrane</keyword>
<keyword evidence="16" id="KW-0812">Transmembrane</keyword>
<evidence type="ECO:0000256" key="5">
    <source>
        <dbReference type="ARBA" id="ARBA00010617"/>
    </source>
</evidence>
<dbReference type="KEGG" id="pbar:105432253"/>
<feature type="transmembrane region" description="Helical" evidence="16">
    <location>
        <begin position="15"/>
        <end position="34"/>
    </location>
</feature>
<comment type="cofactor">
    <cofactor evidence="1 14">
        <name>heme</name>
        <dbReference type="ChEBI" id="CHEBI:30413"/>
    </cofactor>
</comment>
<name>A0A6I9WYU0_9HYME</name>
<evidence type="ECO:0000256" key="2">
    <source>
        <dbReference type="ARBA" id="ARBA00003690"/>
    </source>
</evidence>
<protein>
    <submittedName>
        <fullName evidence="18">Cytochrome P450 4c21-like</fullName>
    </submittedName>
</protein>
<evidence type="ECO:0000256" key="15">
    <source>
        <dbReference type="RuleBase" id="RU000461"/>
    </source>
</evidence>